<keyword evidence="2" id="KW-1185">Reference proteome</keyword>
<dbReference type="Proteomes" id="UP000813461">
    <property type="component" value="Unassembled WGS sequence"/>
</dbReference>
<evidence type="ECO:0000313" key="1">
    <source>
        <dbReference type="EMBL" id="KAH7083965.1"/>
    </source>
</evidence>
<dbReference type="AlphaFoldDB" id="A0A8K0R193"/>
<sequence length="360" mass="41130">MLNAFHKNCCDELLSQTARYKKRCEEAELRYIDLLNGDRHLESIFTRVRNENRDIDMDMLRDLRAATTEIASLKRKLADRTALNRSVLTLQDAHQPTVARQIHSLLEDLKDGISSIPARNVAQKPLLHKLCEDSEDLNDLVRIISGHTDQQNAPDLNKLTLQELIQTLTGASICRWIFESDLHIQSLRFAPLLHRYRDQIGILHGEQVLYALDKSVHQTLIEEHDFIHTTIRTIASKHSQRLVTALRPLYGAEVDPKVLKKLRKRLQSVLEVALRIRCLSLVSTEEYECIWPRPGSKFDGKEMESHNAQVLDGRTRVKIPVAPGLRAYSKEPRLVSYSGFDTRNGRDATATSVIRAIVLI</sequence>
<dbReference type="EMBL" id="JAGMVJ010000013">
    <property type="protein sequence ID" value="KAH7083965.1"/>
    <property type="molecule type" value="Genomic_DNA"/>
</dbReference>
<organism evidence="1 2">
    <name type="scientific">Paraphoma chrysanthemicola</name>
    <dbReference type="NCBI Taxonomy" id="798071"/>
    <lineage>
        <taxon>Eukaryota</taxon>
        <taxon>Fungi</taxon>
        <taxon>Dikarya</taxon>
        <taxon>Ascomycota</taxon>
        <taxon>Pezizomycotina</taxon>
        <taxon>Dothideomycetes</taxon>
        <taxon>Pleosporomycetidae</taxon>
        <taxon>Pleosporales</taxon>
        <taxon>Pleosporineae</taxon>
        <taxon>Phaeosphaeriaceae</taxon>
        <taxon>Paraphoma</taxon>
    </lineage>
</organism>
<reference evidence="1" key="1">
    <citation type="journal article" date="2021" name="Nat. Commun.">
        <title>Genetic determinants of endophytism in the Arabidopsis root mycobiome.</title>
        <authorList>
            <person name="Mesny F."/>
            <person name="Miyauchi S."/>
            <person name="Thiergart T."/>
            <person name="Pickel B."/>
            <person name="Atanasova L."/>
            <person name="Karlsson M."/>
            <person name="Huettel B."/>
            <person name="Barry K.W."/>
            <person name="Haridas S."/>
            <person name="Chen C."/>
            <person name="Bauer D."/>
            <person name="Andreopoulos W."/>
            <person name="Pangilinan J."/>
            <person name="LaButti K."/>
            <person name="Riley R."/>
            <person name="Lipzen A."/>
            <person name="Clum A."/>
            <person name="Drula E."/>
            <person name="Henrissat B."/>
            <person name="Kohler A."/>
            <person name="Grigoriev I.V."/>
            <person name="Martin F.M."/>
            <person name="Hacquard S."/>
        </authorList>
    </citation>
    <scope>NUCLEOTIDE SEQUENCE</scope>
    <source>
        <strain evidence="1">MPI-SDFR-AT-0120</strain>
    </source>
</reference>
<name>A0A8K0R193_9PLEO</name>
<dbReference type="OrthoDB" id="303107at2759"/>
<gene>
    <name evidence="1" type="ORF">FB567DRAFT_530339</name>
</gene>
<comment type="caution">
    <text evidence="1">The sequence shown here is derived from an EMBL/GenBank/DDBJ whole genome shotgun (WGS) entry which is preliminary data.</text>
</comment>
<protein>
    <submittedName>
        <fullName evidence="1">Uncharacterized protein</fullName>
    </submittedName>
</protein>
<proteinExistence type="predicted"/>
<accession>A0A8K0R193</accession>
<evidence type="ECO:0000313" key="2">
    <source>
        <dbReference type="Proteomes" id="UP000813461"/>
    </source>
</evidence>